<dbReference type="GO" id="GO:0003743">
    <property type="term" value="F:translation initiation factor activity"/>
    <property type="evidence" value="ECO:0007669"/>
    <property type="project" value="UniProtKB-KW"/>
</dbReference>
<comment type="subcellular location">
    <subcellularLocation>
        <location evidence="1">Nucleus</location>
    </subcellularLocation>
</comment>
<dbReference type="FunCoup" id="A0A1E5R147">
    <property type="interactions" value="500"/>
</dbReference>
<evidence type="ECO:0000313" key="10">
    <source>
        <dbReference type="Proteomes" id="UP000095728"/>
    </source>
</evidence>
<keyword evidence="2" id="KW-0805">Transcription regulation</keyword>
<keyword evidence="9" id="KW-0648">Protein biosynthesis</keyword>
<dbReference type="InterPro" id="IPR016656">
    <property type="entry name" value="TFIIE-bsu"/>
</dbReference>
<dbReference type="GO" id="GO:0003677">
    <property type="term" value="F:DNA binding"/>
    <property type="evidence" value="ECO:0007669"/>
    <property type="project" value="UniProtKB-KW"/>
</dbReference>
<dbReference type="PANTHER" id="PTHR12716">
    <property type="entry name" value="TRANSCRIPTION INITIATION FACTOR IIE, BETA SUBUNIT"/>
    <property type="match status" value="1"/>
</dbReference>
<feature type="compositionally biased region" description="Polar residues" evidence="7">
    <location>
        <begin position="18"/>
        <end position="37"/>
    </location>
</feature>
<dbReference type="InterPro" id="IPR003166">
    <property type="entry name" value="TFIIE_bsu_DNA-bd"/>
</dbReference>
<comment type="function">
    <text evidence="6">Recruits TFIIH to the initiation complex and stimulates the RNA polymerase II C-terminal domain kinase and DNA-dependent ATPase activities of TFIIH. Both TFIIH and TFIIE are required for promoter clearance by RNA polymerase.</text>
</comment>
<feature type="region of interest" description="Disordered" evidence="7">
    <location>
        <begin position="1"/>
        <end position="125"/>
    </location>
</feature>
<keyword evidence="9" id="KW-0396">Initiation factor</keyword>
<dbReference type="Pfam" id="PF22254">
    <property type="entry name" value="TFA2_E-tether"/>
    <property type="match status" value="1"/>
</dbReference>
<dbReference type="GO" id="GO:0001097">
    <property type="term" value="F:TFIIH-class transcription factor complex binding"/>
    <property type="evidence" value="ECO:0007669"/>
    <property type="project" value="TreeGrafter"/>
</dbReference>
<dbReference type="InterPro" id="IPR040501">
    <property type="entry name" value="TFA2_Winged_2"/>
</dbReference>
<dbReference type="Proteomes" id="UP000095728">
    <property type="component" value="Unassembled WGS sequence"/>
</dbReference>
<sequence length="360" mass="40182">MSSLLDNLNKIKNKLEVPSTSTEPSKDNTPLDSTQAGISIKRERSDVSNQNDGDAEQNGEPVSKKMKSSLSANGDFSDDDGEDDDEASQSRHFGDAISNGNKNNNGSSSGSLASSLNSSQNGPGLSGTHLSTKLLLATEYIQDRGGPVSIAQIESYLSLKPESPEANNVIQLLKNINKIKFDPEEKTLQYVSIYDIHTAQDLIELLRKQPVFKGISVKELKDGWPKCNEVLDDLEKRGRVLVLRTKKDGTARYVWYNSYKMPEKIRGNIVKNLDENNPRPYQQFIAEDFRNMWEDVKLPSRADIPRKLTDLGLKPASVDPASVIKKGTITRVEVKRRKQRKSKITNTHMTGMLKDYSDRV</sequence>
<dbReference type="GO" id="GO:0005673">
    <property type="term" value="C:transcription factor TFIIE complex"/>
    <property type="evidence" value="ECO:0007669"/>
    <property type="project" value="InterPro"/>
</dbReference>
<dbReference type="PROSITE" id="PS51351">
    <property type="entry name" value="TFIIE_BETA_C"/>
    <property type="match status" value="1"/>
</dbReference>
<dbReference type="GO" id="GO:0006367">
    <property type="term" value="P:transcription initiation at RNA polymerase II promoter"/>
    <property type="evidence" value="ECO:0007669"/>
    <property type="project" value="InterPro"/>
</dbReference>
<evidence type="ECO:0000256" key="1">
    <source>
        <dbReference type="ARBA" id="ARBA00004123"/>
    </source>
</evidence>
<evidence type="ECO:0000256" key="4">
    <source>
        <dbReference type="ARBA" id="ARBA00023163"/>
    </source>
</evidence>
<feature type="domain" description="TFIIE beta" evidence="8">
    <location>
        <begin position="119"/>
        <end position="197"/>
    </location>
</feature>
<feature type="compositionally biased region" description="Low complexity" evidence="7">
    <location>
        <begin position="1"/>
        <end position="10"/>
    </location>
</feature>
<evidence type="ECO:0000256" key="6">
    <source>
        <dbReference type="ARBA" id="ARBA00025581"/>
    </source>
</evidence>
<dbReference type="AlphaFoldDB" id="A0A1E5R147"/>
<gene>
    <name evidence="9" type="ORF">AWRI3579_g3985</name>
</gene>
<dbReference type="PANTHER" id="PTHR12716:SF8">
    <property type="entry name" value="TRANSCRIPTION INITIATION FACTOR IIE SUBUNIT BETA"/>
    <property type="match status" value="1"/>
</dbReference>
<dbReference type="InterPro" id="IPR054600">
    <property type="entry name" value="TFA2_E-tether"/>
</dbReference>
<comment type="caution">
    <text evidence="9">The sequence shown here is derived from an EMBL/GenBank/DDBJ whole genome shotgun (WGS) entry which is preliminary data.</text>
</comment>
<dbReference type="STRING" id="56408.A0A1E5R147"/>
<evidence type="ECO:0000313" key="9">
    <source>
        <dbReference type="EMBL" id="OEJ80624.1"/>
    </source>
</evidence>
<dbReference type="EMBL" id="LPNM01000011">
    <property type="protein sequence ID" value="OEJ80624.1"/>
    <property type="molecule type" value="Genomic_DNA"/>
</dbReference>
<dbReference type="Pfam" id="PF18121">
    <property type="entry name" value="TFA2_Winged_2"/>
    <property type="match status" value="1"/>
</dbReference>
<protein>
    <submittedName>
        <fullName evidence="9">Transcription initiation factor IIE subunit beta</fullName>
    </submittedName>
</protein>
<evidence type="ECO:0000256" key="3">
    <source>
        <dbReference type="ARBA" id="ARBA00023125"/>
    </source>
</evidence>
<proteinExistence type="predicted"/>
<keyword evidence="5" id="KW-0539">Nucleus</keyword>
<organism evidence="9 10">
    <name type="scientific">Hanseniaspora osmophila</name>
    <dbReference type="NCBI Taxonomy" id="56408"/>
    <lineage>
        <taxon>Eukaryota</taxon>
        <taxon>Fungi</taxon>
        <taxon>Dikarya</taxon>
        <taxon>Ascomycota</taxon>
        <taxon>Saccharomycotina</taxon>
        <taxon>Saccharomycetes</taxon>
        <taxon>Saccharomycodales</taxon>
        <taxon>Saccharomycodaceae</taxon>
        <taxon>Hanseniaspora</taxon>
    </lineage>
</organism>
<reference evidence="10" key="1">
    <citation type="journal article" date="2016" name="Genome Announc.">
        <title>Genome sequences of three species of Hanseniaspora isolated from spontaneous wine fermentations.</title>
        <authorList>
            <person name="Sternes P.R."/>
            <person name="Lee D."/>
            <person name="Kutyna D.R."/>
            <person name="Borneman A.R."/>
        </authorList>
    </citation>
    <scope>NUCLEOTIDE SEQUENCE [LARGE SCALE GENOMIC DNA]</scope>
    <source>
        <strain evidence="10">AWRI3579</strain>
    </source>
</reference>
<keyword evidence="10" id="KW-1185">Reference proteome</keyword>
<dbReference type="Pfam" id="PF02186">
    <property type="entry name" value="TFIIE_beta"/>
    <property type="match status" value="1"/>
</dbReference>
<evidence type="ECO:0000259" key="8">
    <source>
        <dbReference type="PROSITE" id="PS51351"/>
    </source>
</evidence>
<evidence type="ECO:0000256" key="2">
    <source>
        <dbReference type="ARBA" id="ARBA00023015"/>
    </source>
</evidence>
<feature type="compositionally biased region" description="Acidic residues" evidence="7">
    <location>
        <begin position="76"/>
        <end position="87"/>
    </location>
</feature>
<keyword evidence="3" id="KW-0238">DNA-binding</keyword>
<accession>A0A1E5R147</accession>
<evidence type="ECO:0000256" key="7">
    <source>
        <dbReference type="SAM" id="MobiDB-lite"/>
    </source>
</evidence>
<dbReference type="OrthoDB" id="5323195at2759"/>
<keyword evidence="4" id="KW-0804">Transcription</keyword>
<dbReference type="InParanoid" id="A0A1E5R147"/>
<feature type="compositionally biased region" description="Low complexity" evidence="7">
    <location>
        <begin position="98"/>
        <end position="122"/>
    </location>
</feature>
<evidence type="ECO:0000256" key="5">
    <source>
        <dbReference type="ARBA" id="ARBA00023242"/>
    </source>
</evidence>
<name>A0A1E5R147_9ASCO</name>